<evidence type="ECO:0000256" key="1">
    <source>
        <dbReference type="SAM" id="SignalP"/>
    </source>
</evidence>
<feature type="chain" id="PRO_5013158536" description="ABC transporter substrate-binding protein" evidence="1">
    <location>
        <begin position="24"/>
        <end position="319"/>
    </location>
</feature>
<dbReference type="PANTHER" id="PTHR35271:SF1">
    <property type="entry name" value="ABC TRANSPORTER, SUBSTRATE-BINDING LIPOPROTEIN"/>
    <property type="match status" value="1"/>
</dbReference>
<dbReference type="Proteomes" id="UP000185911">
    <property type="component" value="Unassembled WGS sequence"/>
</dbReference>
<dbReference type="Pfam" id="PF04392">
    <property type="entry name" value="ABC_sub_bind"/>
    <property type="match status" value="1"/>
</dbReference>
<name>A0A1Q8Y9X4_9BURK</name>
<dbReference type="AlphaFoldDB" id="A0A1Q8Y9X4"/>
<proteinExistence type="predicted"/>
<keyword evidence="1" id="KW-0732">Signal</keyword>
<keyword evidence="3" id="KW-1185">Reference proteome</keyword>
<protein>
    <recommendedName>
        <fullName evidence="4">ABC transporter substrate-binding protein</fullName>
    </recommendedName>
</protein>
<dbReference type="PANTHER" id="PTHR35271">
    <property type="entry name" value="ABC TRANSPORTER, SUBSTRATE-BINDING LIPOPROTEIN-RELATED"/>
    <property type="match status" value="1"/>
</dbReference>
<organism evidence="2 3">
    <name type="scientific">Rhodoferax antarcticus ANT.BR</name>
    <dbReference type="NCBI Taxonomy" id="1111071"/>
    <lineage>
        <taxon>Bacteria</taxon>
        <taxon>Pseudomonadati</taxon>
        <taxon>Pseudomonadota</taxon>
        <taxon>Betaproteobacteria</taxon>
        <taxon>Burkholderiales</taxon>
        <taxon>Comamonadaceae</taxon>
        <taxon>Rhodoferax</taxon>
    </lineage>
</organism>
<sequence length="319" mass="34262">MRVQRRLLWLCAAAWLLCGAALAQTPLGQVRVMIVSSDPAPAYAQAVQALTDGLARLGVAPAQISQSFASDLALRLQSDQAPRQDIFVALGSEAAQVLLARKVPAPVLCALLPRSSFERLLRSNGRVMSGRLSAIYLDQPLARQLTLVRLALPQAGRLGVLWGPESFGNARSLQLQAAAYGVSLSEVVLGRVEDLSTSLPELLADSDVLLALPDPLVFNSSTIQNILLSSFRARVPMVAFSPAYVRAGAVLALYTTPEQAGQQAAEQVWQVLQGKPLPDHPTEPNDFEVGVNAHVARSLGLTFDGISLRLALRRLERLP</sequence>
<dbReference type="EMBL" id="MSYM01000018">
    <property type="protein sequence ID" value="OLP04803.1"/>
    <property type="molecule type" value="Genomic_DNA"/>
</dbReference>
<reference evidence="2 3" key="1">
    <citation type="submission" date="2017-01" db="EMBL/GenBank/DDBJ databases">
        <title>Genome sequence of Rhodoferax antarcticus ANT.BR, a psychrophilic purple nonsulfur bacterium from an Antarctic microbial mat.</title>
        <authorList>
            <person name="Baker J."/>
            <person name="Riester C."/>
            <person name="Skinner B."/>
            <person name="Newell A."/>
            <person name="Swingley W."/>
            <person name="Madigan M."/>
            <person name="Jung D."/>
            <person name="Asao M."/>
            <person name="Chen M."/>
            <person name="Loughlin P."/>
            <person name="Pan H."/>
            <person name="Lin S."/>
            <person name="Li N."/>
            <person name="Shaw J."/>
            <person name="Prado M."/>
            <person name="Sherman C."/>
            <person name="Li X."/>
            <person name="Tang J."/>
            <person name="Blankenship R."/>
            <person name="Zhao T."/>
            <person name="Touchman J."/>
            <person name="Sattley M."/>
        </authorList>
    </citation>
    <scope>NUCLEOTIDE SEQUENCE [LARGE SCALE GENOMIC DNA]</scope>
    <source>
        <strain evidence="2 3">ANT.BR</strain>
    </source>
</reference>
<gene>
    <name evidence="2" type="ORF">BLL52_3619</name>
</gene>
<evidence type="ECO:0000313" key="2">
    <source>
        <dbReference type="EMBL" id="OLP04803.1"/>
    </source>
</evidence>
<feature type="signal peptide" evidence="1">
    <location>
        <begin position="1"/>
        <end position="23"/>
    </location>
</feature>
<dbReference type="STRING" id="81479.RA876_11985"/>
<comment type="caution">
    <text evidence="2">The sequence shown here is derived from an EMBL/GenBank/DDBJ whole genome shotgun (WGS) entry which is preliminary data.</text>
</comment>
<dbReference type="Gene3D" id="3.40.50.2300">
    <property type="match status" value="2"/>
</dbReference>
<dbReference type="InterPro" id="IPR007487">
    <property type="entry name" value="ABC_transpt-TYRBP-like"/>
</dbReference>
<evidence type="ECO:0008006" key="4">
    <source>
        <dbReference type="Google" id="ProtNLM"/>
    </source>
</evidence>
<accession>A0A1Q8Y9X4</accession>
<evidence type="ECO:0000313" key="3">
    <source>
        <dbReference type="Proteomes" id="UP000185911"/>
    </source>
</evidence>